<sequence length="163" mass="18472">MEAEEEDEPVFCWHKDSQPFVLVCMISDVPAGARGGETAVKHADSTVLRLTFPAAGYAYLLQGSAIDHAALPARNFQRVTMITSYVPAETSMAEWTDLRLASLYSDRRELGDEFLLYRARRLQERLDRALSVHGCGDVEGALREMRKLREEVLHVERNLSYLQ</sequence>
<name>A0A0G4GDU6_9ALVE</name>
<dbReference type="PANTHER" id="PTHR41677">
    <property type="entry name" value="YALI0B19030P"/>
    <property type="match status" value="1"/>
</dbReference>
<dbReference type="AlphaFoldDB" id="A0A0G4GDU6"/>
<reference evidence="1" key="1">
    <citation type="submission" date="2014-11" db="EMBL/GenBank/DDBJ databases">
        <authorList>
            <person name="Otto D Thomas"/>
            <person name="Naeem Raeece"/>
        </authorList>
    </citation>
    <scope>NUCLEOTIDE SEQUENCE</scope>
</reference>
<proteinExistence type="predicted"/>
<evidence type="ECO:0000313" key="1">
    <source>
        <dbReference type="EMBL" id="CEM27593.1"/>
    </source>
</evidence>
<organism evidence="1">
    <name type="scientific">Chromera velia CCMP2878</name>
    <dbReference type="NCBI Taxonomy" id="1169474"/>
    <lineage>
        <taxon>Eukaryota</taxon>
        <taxon>Sar</taxon>
        <taxon>Alveolata</taxon>
        <taxon>Colpodellida</taxon>
        <taxon>Chromeraceae</taxon>
        <taxon>Chromera</taxon>
    </lineage>
</organism>
<evidence type="ECO:0008006" key="2">
    <source>
        <dbReference type="Google" id="ProtNLM"/>
    </source>
</evidence>
<accession>A0A0G4GDU6</accession>
<gene>
    <name evidence="1" type="ORF">Cvel_21441</name>
</gene>
<dbReference type="VEuPathDB" id="CryptoDB:Cvel_21441"/>
<protein>
    <recommendedName>
        <fullName evidence="2">Fe2OG dioxygenase domain-containing protein</fullName>
    </recommendedName>
</protein>
<dbReference type="EMBL" id="CDMZ01001116">
    <property type="protein sequence ID" value="CEM27593.1"/>
    <property type="molecule type" value="Genomic_DNA"/>
</dbReference>
<dbReference type="PANTHER" id="PTHR41677:SF1">
    <property type="entry name" value="FE2OG DIOXYGENASE DOMAIN-CONTAINING PROTEIN"/>
    <property type="match status" value="1"/>
</dbReference>